<dbReference type="GO" id="GO:0004452">
    <property type="term" value="F:isopentenyl-diphosphate delta-isomerase activity"/>
    <property type="evidence" value="ECO:0007669"/>
    <property type="project" value="UniProtKB-UniRule"/>
</dbReference>
<keyword evidence="14" id="KW-1185">Reference proteome</keyword>
<dbReference type="Pfam" id="PF00293">
    <property type="entry name" value="NUDIX"/>
    <property type="match status" value="1"/>
</dbReference>
<dbReference type="EMBL" id="BOMW01000097">
    <property type="protein sequence ID" value="GIF09709.1"/>
    <property type="molecule type" value="Genomic_DNA"/>
</dbReference>
<comment type="pathway">
    <text evidence="1 10">Isoprenoid biosynthesis; dimethylallyl diphosphate biosynthesis; dimethylallyl diphosphate from isopentenyl diphosphate: step 1/1.</text>
</comment>
<comment type="catalytic activity">
    <reaction evidence="10">
        <text>isopentenyl diphosphate = dimethylallyl diphosphate</text>
        <dbReference type="Rhea" id="RHEA:23284"/>
        <dbReference type="ChEBI" id="CHEBI:57623"/>
        <dbReference type="ChEBI" id="CHEBI:128769"/>
        <dbReference type="EC" id="5.3.3.2"/>
    </reaction>
</comment>
<keyword evidence="6 10" id="KW-0460">Magnesium</keyword>
<dbReference type="CDD" id="cd02885">
    <property type="entry name" value="NUDIX_IPP_Isomerase"/>
    <property type="match status" value="1"/>
</dbReference>
<feature type="binding site" evidence="10">
    <location>
        <position position="121"/>
    </location>
    <ligand>
        <name>Mn(2+)</name>
        <dbReference type="ChEBI" id="CHEBI:29035"/>
    </ligand>
</feature>
<sequence length="189" mass="20712">MSSFTREDHLVELVDPSGSAVGSATVSDAHREPGRLHRAFSVFLRDAEGRILLQQRAAVKTRFPLRWGNTCCGHPGPGESVMVAAGRRLFEELAVRDVPLTEVGVFTYRAADPVTGRIEYEYDHVLLGSLPDGVVPQPDPDEIAELRWVSPPELRAALGATPESYAPWLSGVFEVLSHLTDLTEWPGGR</sequence>
<evidence type="ECO:0000256" key="6">
    <source>
        <dbReference type="ARBA" id="ARBA00022842"/>
    </source>
</evidence>
<dbReference type="RefSeq" id="WP_203684995.1">
    <property type="nucleotide sequence ID" value="NZ_BOMW01000097.1"/>
</dbReference>
<comment type="function">
    <text evidence="10">Catalyzes the 1,3-allylic rearrangement of the homoallylic substrate isopentenyl (IPP) to its highly electrophilic allylic isomer, dimethylallyl diphosphate (DMAPP).</text>
</comment>
<dbReference type="PIRSF" id="PIRSF018427">
    <property type="entry name" value="Isopntndiph_ism"/>
    <property type="match status" value="1"/>
</dbReference>
<evidence type="ECO:0000313" key="13">
    <source>
        <dbReference type="EMBL" id="GIF09709.1"/>
    </source>
</evidence>
<dbReference type="PANTHER" id="PTHR10885:SF0">
    <property type="entry name" value="ISOPENTENYL-DIPHOSPHATE DELTA-ISOMERASE"/>
    <property type="match status" value="1"/>
</dbReference>
<evidence type="ECO:0000259" key="12">
    <source>
        <dbReference type="PROSITE" id="PS51462"/>
    </source>
</evidence>
<proteinExistence type="inferred from homology"/>
<dbReference type="GO" id="GO:0009240">
    <property type="term" value="P:isopentenyl diphosphate biosynthetic process"/>
    <property type="evidence" value="ECO:0007669"/>
    <property type="project" value="TreeGrafter"/>
</dbReference>
<dbReference type="InterPro" id="IPR011876">
    <property type="entry name" value="IsopentenylPP_isomerase_typ1"/>
</dbReference>
<name>A0A919NEC4_9ACTN</name>
<comment type="similarity">
    <text evidence="2 10">Belongs to the IPP isomerase type 1 family.</text>
</comment>
<dbReference type="HAMAP" id="MF_00202">
    <property type="entry name" value="Idi"/>
    <property type="match status" value="1"/>
</dbReference>
<dbReference type="GO" id="GO:0046872">
    <property type="term" value="F:metal ion binding"/>
    <property type="evidence" value="ECO:0007669"/>
    <property type="project" value="UniProtKB-KW"/>
</dbReference>
<dbReference type="InterPro" id="IPR015797">
    <property type="entry name" value="NUDIX_hydrolase-like_dom_sf"/>
</dbReference>
<keyword evidence="5 10" id="KW-0479">Metal-binding</keyword>
<dbReference type="SUPFAM" id="SSF55811">
    <property type="entry name" value="Nudix"/>
    <property type="match status" value="1"/>
</dbReference>
<organism evidence="13 14">
    <name type="scientific">Actinoplanes siamensis</name>
    <dbReference type="NCBI Taxonomy" id="1223317"/>
    <lineage>
        <taxon>Bacteria</taxon>
        <taxon>Bacillati</taxon>
        <taxon>Actinomycetota</taxon>
        <taxon>Actinomycetes</taxon>
        <taxon>Micromonosporales</taxon>
        <taxon>Micromonosporaceae</taxon>
        <taxon>Actinoplanes</taxon>
    </lineage>
</organism>
<gene>
    <name evidence="10 13" type="primary">idi</name>
    <name evidence="13" type="ORF">Asi03nite_72470</name>
</gene>
<comment type="caution">
    <text evidence="13">The sequence shown here is derived from an EMBL/GenBank/DDBJ whole genome shotgun (WGS) entry which is preliminary data.</text>
</comment>
<evidence type="ECO:0000256" key="7">
    <source>
        <dbReference type="ARBA" id="ARBA00023211"/>
    </source>
</evidence>
<evidence type="ECO:0000256" key="8">
    <source>
        <dbReference type="ARBA" id="ARBA00023229"/>
    </source>
</evidence>
<feature type="binding site" evidence="10">
    <location>
        <position position="30"/>
    </location>
    <ligand>
        <name>Mn(2+)</name>
        <dbReference type="ChEBI" id="CHEBI:29035"/>
    </ligand>
</feature>
<dbReference type="Gene3D" id="3.90.79.10">
    <property type="entry name" value="Nucleoside Triphosphate Pyrophosphohydrolase"/>
    <property type="match status" value="1"/>
</dbReference>
<keyword evidence="8 10" id="KW-0414">Isoprene biosynthesis</keyword>
<evidence type="ECO:0000256" key="11">
    <source>
        <dbReference type="PIRSR" id="PIRSR018427-1"/>
    </source>
</evidence>
<dbReference type="AlphaFoldDB" id="A0A919NEC4"/>
<evidence type="ECO:0000256" key="1">
    <source>
        <dbReference type="ARBA" id="ARBA00004826"/>
    </source>
</evidence>
<comment type="subcellular location">
    <subcellularLocation>
        <location evidence="10">Cytoplasm</location>
    </subcellularLocation>
</comment>
<dbReference type="GO" id="GO:0005737">
    <property type="term" value="C:cytoplasm"/>
    <property type="evidence" value="ECO:0007669"/>
    <property type="project" value="UniProtKB-SubCell"/>
</dbReference>
<accession>A0A919NEC4</accession>
<feature type="binding site" evidence="10">
    <location>
        <position position="92"/>
    </location>
    <ligand>
        <name>Mg(2+)</name>
        <dbReference type="ChEBI" id="CHEBI:18420"/>
    </ligand>
</feature>
<dbReference type="NCBIfam" id="NF002995">
    <property type="entry name" value="PRK03759.1"/>
    <property type="match status" value="1"/>
</dbReference>
<evidence type="ECO:0000256" key="2">
    <source>
        <dbReference type="ARBA" id="ARBA00007579"/>
    </source>
</evidence>
<comment type="cofactor">
    <cofactor evidence="10">
        <name>Mg(2+)</name>
        <dbReference type="ChEBI" id="CHEBI:18420"/>
    </cofactor>
    <text evidence="10">Binds 1 Mg(2+) ion per subunit. The magnesium ion binds only when substrate is bound.</text>
</comment>
<feature type="binding site" evidence="10">
    <location>
        <position position="119"/>
    </location>
    <ligand>
        <name>Mn(2+)</name>
        <dbReference type="ChEBI" id="CHEBI:29035"/>
    </ligand>
</feature>
<dbReference type="NCBIfam" id="TIGR02150">
    <property type="entry name" value="IPP_isom_1"/>
    <property type="match status" value="1"/>
</dbReference>
<evidence type="ECO:0000313" key="14">
    <source>
        <dbReference type="Proteomes" id="UP000629619"/>
    </source>
</evidence>
<dbReference type="Proteomes" id="UP000629619">
    <property type="component" value="Unassembled WGS sequence"/>
</dbReference>
<feature type="binding site" evidence="10">
    <location>
        <position position="74"/>
    </location>
    <ligand>
        <name>Mn(2+)</name>
        <dbReference type="ChEBI" id="CHEBI:29035"/>
    </ligand>
</feature>
<evidence type="ECO:0000256" key="5">
    <source>
        <dbReference type="ARBA" id="ARBA00022723"/>
    </source>
</evidence>
<dbReference type="PROSITE" id="PS51462">
    <property type="entry name" value="NUDIX"/>
    <property type="match status" value="1"/>
</dbReference>
<dbReference type="PANTHER" id="PTHR10885">
    <property type="entry name" value="ISOPENTENYL-DIPHOSPHATE DELTA-ISOMERASE"/>
    <property type="match status" value="1"/>
</dbReference>
<evidence type="ECO:0000256" key="3">
    <source>
        <dbReference type="ARBA" id="ARBA00012057"/>
    </source>
</evidence>
<dbReference type="GO" id="GO:0050992">
    <property type="term" value="P:dimethylallyl diphosphate biosynthetic process"/>
    <property type="evidence" value="ECO:0007669"/>
    <property type="project" value="UniProtKB-UniRule"/>
</dbReference>
<dbReference type="InterPro" id="IPR056375">
    <property type="entry name" value="Idi_bact"/>
</dbReference>
<evidence type="ECO:0000256" key="4">
    <source>
        <dbReference type="ARBA" id="ARBA00022490"/>
    </source>
</evidence>
<feature type="active site" evidence="10 11">
    <location>
        <position position="121"/>
    </location>
</feature>
<keyword evidence="4 10" id="KW-0963">Cytoplasm</keyword>
<comment type="cofactor">
    <cofactor evidence="10">
        <name>Mn(2+)</name>
        <dbReference type="ChEBI" id="CHEBI:29035"/>
    </cofactor>
    <text evidence="10">Binds 1 Mn(2+) ion per subunit.</text>
</comment>
<evidence type="ECO:0000256" key="10">
    <source>
        <dbReference type="HAMAP-Rule" id="MF_00202"/>
    </source>
</evidence>
<feature type="binding site" evidence="10">
    <location>
        <position position="37"/>
    </location>
    <ligand>
        <name>Mn(2+)</name>
        <dbReference type="ChEBI" id="CHEBI:29035"/>
    </ligand>
</feature>
<keyword evidence="7 10" id="KW-0464">Manganese</keyword>
<evidence type="ECO:0000256" key="9">
    <source>
        <dbReference type="ARBA" id="ARBA00023235"/>
    </source>
</evidence>
<dbReference type="InterPro" id="IPR000086">
    <property type="entry name" value="NUDIX_hydrolase_dom"/>
</dbReference>
<protein>
    <recommendedName>
        <fullName evidence="3 10">Isopentenyl-diphosphate Delta-isomerase</fullName>
        <shortName evidence="10">IPP isomerase</shortName>
        <ecNumber evidence="3 10">5.3.3.2</ecNumber>
    </recommendedName>
    <alternativeName>
        <fullName evidence="10">IPP:DMAPP isomerase</fullName>
    </alternativeName>
    <alternativeName>
        <fullName evidence="10">Isopentenyl pyrophosphate isomerase</fullName>
    </alternativeName>
</protein>
<feature type="active site" evidence="10 11">
    <location>
        <position position="72"/>
    </location>
</feature>
<keyword evidence="9 10" id="KW-0413">Isomerase</keyword>
<reference evidence="13" key="1">
    <citation type="submission" date="2021-01" db="EMBL/GenBank/DDBJ databases">
        <title>Whole genome shotgun sequence of Actinoplanes siamensis NBRC 109076.</title>
        <authorList>
            <person name="Komaki H."/>
            <person name="Tamura T."/>
        </authorList>
    </citation>
    <scope>NUCLEOTIDE SEQUENCE</scope>
    <source>
        <strain evidence="13">NBRC 109076</strain>
    </source>
</reference>
<feature type="domain" description="Nudix hydrolase" evidence="12">
    <location>
        <begin position="35"/>
        <end position="171"/>
    </location>
</feature>
<dbReference type="EC" id="5.3.3.2" evidence="3 10"/>